<dbReference type="Proteomes" id="UP001143548">
    <property type="component" value="Unassembled WGS sequence"/>
</dbReference>
<dbReference type="InterPro" id="IPR036291">
    <property type="entry name" value="NAD(P)-bd_dom_sf"/>
</dbReference>
<reference evidence="4" key="1">
    <citation type="submission" date="2022-07" db="EMBL/GenBank/DDBJ databases">
        <title>Taxonomy of Aspergillus series Nigri: significant species reduction supported by multi-species coalescent approaches.</title>
        <authorList>
            <person name="Bian C."/>
            <person name="Kusuya Y."/>
            <person name="Sklenar F."/>
            <person name="D'hooge E."/>
            <person name="Yaguchi T."/>
            <person name="Takahashi H."/>
            <person name="Hubka V."/>
        </authorList>
    </citation>
    <scope>NUCLEOTIDE SEQUENCE</scope>
    <source>
        <strain evidence="4">CBS 733.88</strain>
    </source>
</reference>
<dbReference type="AlphaFoldDB" id="A0A9W6DR28"/>
<dbReference type="InterPro" id="IPR029154">
    <property type="entry name" value="HIBADH-like_NADP-bd"/>
</dbReference>
<dbReference type="Pfam" id="PF03446">
    <property type="entry name" value="NAD_binding_2"/>
    <property type="match status" value="1"/>
</dbReference>
<dbReference type="PANTHER" id="PTHR43060">
    <property type="entry name" value="3-HYDROXYISOBUTYRATE DEHYDROGENASE-LIKE 1, MITOCHONDRIAL-RELATED"/>
    <property type="match status" value="1"/>
</dbReference>
<feature type="domain" description="6-phosphogluconate dehydrogenase NADP-binding" evidence="2">
    <location>
        <begin position="12"/>
        <end position="174"/>
    </location>
</feature>
<dbReference type="InterPro" id="IPR013328">
    <property type="entry name" value="6PGD_dom2"/>
</dbReference>
<dbReference type="EMBL" id="BROQ01000148">
    <property type="protein sequence ID" value="GKZ26479.1"/>
    <property type="molecule type" value="Genomic_DNA"/>
</dbReference>
<dbReference type="GO" id="GO:0050661">
    <property type="term" value="F:NADP binding"/>
    <property type="evidence" value="ECO:0007669"/>
    <property type="project" value="InterPro"/>
</dbReference>
<sequence>MTQIQRSGSSPRVGFAGLGSMGLGMAVNLVKAGYAVAGFDPSEQARKSFEASGGIAVDSLEELCEANSSHYFVMVATAGQVDSVMFGTDGLVAHLPQNAAVCLCCTLPPTYVVDLPKRLENCGREDLRLVDCPVSGGAIGALKGTLSIMMAGDEPVIEELNPELKAMAAPDRLFYYGALGTASTLKMLNQHLAGTHIVAAAEILAFARSLGLSTREALKVLQASPASSWILGDRGEHMLDADWTPKSAVEIFVKDLGIVNDCADEVSFACPLASEAFSVFLKTTARGFGRQDDAFVVNNYEQITKKKVAEPEREPPASENRDGLAAGHFAPLSSLDPSPRVARLLESLNVEQQGDASGPQITIFEHGSGPIDEVNEKLAALGAGSIVVVIGLSDKQRVAAFEKDIKDQHSHIQVVNGQIIPNQECAMAPQASERKRPSDSPDTLACVQKALPSSIASHGISGSFESATLMSLTIRYGSIIHVAAAAELYGLIVAMGIPPELVYKLVAGAAGSSTQFIKQFPFMINRDFDISSQDSTGLWNEFSLQCTAADSKILQSLTRSLMFPATLLNAAHQIIKDANARGSEQHTSLATIVCRWDK</sequence>
<dbReference type="SUPFAM" id="SSF51735">
    <property type="entry name" value="NAD(P)-binding Rossmann-fold domains"/>
    <property type="match status" value="1"/>
</dbReference>
<dbReference type="InterPro" id="IPR006115">
    <property type="entry name" value="6PGDH_NADP-bd"/>
</dbReference>
<feature type="region of interest" description="Disordered" evidence="1">
    <location>
        <begin position="306"/>
        <end position="334"/>
    </location>
</feature>
<feature type="domain" description="3-hydroxyisobutyrate dehydrogenase-like NAD-binding" evidence="3">
    <location>
        <begin position="180"/>
        <end position="297"/>
    </location>
</feature>
<proteinExistence type="predicted"/>
<protein>
    <recommendedName>
        <fullName evidence="6">6-phosphogluconate dehydrogenase NADP-binding domain-containing protein</fullName>
    </recommendedName>
</protein>
<evidence type="ECO:0000256" key="1">
    <source>
        <dbReference type="SAM" id="MobiDB-lite"/>
    </source>
</evidence>
<comment type="caution">
    <text evidence="4">The sequence shown here is derived from an EMBL/GenBank/DDBJ whole genome shotgun (WGS) entry which is preliminary data.</text>
</comment>
<feature type="compositionally biased region" description="Basic and acidic residues" evidence="1">
    <location>
        <begin position="306"/>
        <end position="322"/>
    </location>
</feature>
<dbReference type="Gene3D" id="3.40.50.720">
    <property type="entry name" value="NAD(P)-binding Rossmann-like Domain"/>
    <property type="match status" value="1"/>
</dbReference>
<evidence type="ECO:0000313" key="4">
    <source>
        <dbReference type="EMBL" id="GKZ26479.1"/>
    </source>
</evidence>
<evidence type="ECO:0008006" key="6">
    <source>
        <dbReference type="Google" id="ProtNLM"/>
    </source>
</evidence>
<organism evidence="4 5">
    <name type="scientific">Aspergillus brasiliensis</name>
    <dbReference type="NCBI Taxonomy" id="319629"/>
    <lineage>
        <taxon>Eukaryota</taxon>
        <taxon>Fungi</taxon>
        <taxon>Dikarya</taxon>
        <taxon>Ascomycota</taxon>
        <taxon>Pezizomycotina</taxon>
        <taxon>Eurotiomycetes</taxon>
        <taxon>Eurotiomycetidae</taxon>
        <taxon>Eurotiales</taxon>
        <taxon>Aspergillaceae</taxon>
        <taxon>Aspergillus</taxon>
        <taxon>Aspergillus subgen. Circumdati</taxon>
    </lineage>
</organism>
<evidence type="ECO:0000259" key="3">
    <source>
        <dbReference type="Pfam" id="PF14833"/>
    </source>
</evidence>
<evidence type="ECO:0000313" key="5">
    <source>
        <dbReference type="Proteomes" id="UP001143548"/>
    </source>
</evidence>
<dbReference type="PANTHER" id="PTHR43060:SF17">
    <property type="entry name" value="L-THREONATE DEHYDROGENASE"/>
    <property type="match status" value="1"/>
</dbReference>
<evidence type="ECO:0000259" key="2">
    <source>
        <dbReference type="Pfam" id="PF03446"/>
    </source>
</evidence>
<name>A0A9W6DR28_9EURO</name>
<accession>A0A9W6DR28</accession>
<gene>
    <name evidence="4" type="ORF">AbraCBS73388_002566</name>
</gene>
<dbReference type="GO" id="GO:0051287">
    <property type="term" value="F:NAD binding"/>
    <property type="evidence" value="ECO:0007669"/>
    <property type="project" value="InterPro"/>
</dbReference>
<dbReference type="Pfam" id="PF14833">
    <property type="entry name" value="NAD_binding_11"/>
    <property type="match status" value="2"/>
</dbReference>
<dbReference type="Gene3D" id="1.10.1040.10">
    <property type="entry name" value="N-(1-d-carboxylethyl)-l-norvaline Dehydrogenase, domain 2"/>
    <property type="match status" value="2"/>
</dbReference>
<dbReference type="SUPFAM" id="SSF48179">
    <property type="entry name" value="6-phosphogluconate dehydrogenase C-terminal domain-like"/>
    <property type="match status" value="2"/>
</dbReference>
<feature type="domain" description="3-hydroxyisobutyrate dehydrogenase-like NAD-binding" evidence="3">
    <location>
        <begin position="480"/>
        <end position="588"/>
    </location>
</feature>
<dbReference type="InterPro" id="IPR008927">
    <property type="entry name" value="6-PGluconate_DH-like_C_sf"/>
</dbReference>